<name>A0ABY7DGH3_MYAAR</name>
<keyword evidence="2" id="KW-1185">Reference proteome</keyword>
<evidence type="ECO:0000313" key="1">
    <source>
        <dbReference type="EMBL" id="WAQ95539.1"/>
    </source>
</evidence>
<reference evidence="1" key="1">
    <citation type="submission" date="2022-11" db="EMBL/GenBank/DDBJ databases">
        <title>Centuries of genome instability and evolution in soft-shell clam transmissible cancer (bioRxiv).</title>
        <authorList>
            <person name="Hart S.F.M."/>
            <person name="Yonemitsu M.A."/>
            <person name="Giersch R.M."/>
            <person name="Beal B.F."/>
            <person name="Arriagada G."/>
            <person name="Davis B.W."/>
            <person name="Ostrander E.A."/>
            <person name="Goff S.P."/>
            <person name="Metzger M.J."/>
        </authorList>
    </citation>
    <scope>NUCLEOTIDE SEQUENCE</scope>
    <source>
        <strain evidence="1">MELC-2E11</strain>
        <tissue evidence="1">Siphon/mantle</tissue>
    </source>
</reference>
<evidence type="ECO:0000313" key="2">
    <source>
        <dbReference type="Proteomes" id="UP001164746"/>
    </source>
</evidence>
<dbReference type="EMBL" id="CP111013">
    <property type="protein sequence ID" value="WAQ95539.1"/>
    <property type="molecule type" value="Genomic_DNA"/>
</dbReference>
<protein>
    <submittedName>
        <fullName evidence="1">Uncharacterized protein</fullName>
    </submittedName>
</protein>
<organism evidence="1 2">
    <name type="scientific">Mya arenaria</name>
    <name type="common">Soft-shell clam</name>
    <dbReference type="NCBI Taxonomy" id="6604"/>
    <lineage>
        <taxon>Eukaryota</taxon>
        <taxon>Metazoa</taxon>
        <taxon>Spiralia</taxon>
        <taxon>Lophotrochozoa</taxon>
        <taxon>Mollusca</taxon>
        <taxon>Bivalvia</taxon>
        <taxon>Autobranchia</taxon>
        <taxon>Heteroconchia</taxon>
        <taxon>Euheterodonta</taxon>
        <taxon>Imparidentia</taxon>
        <taxon>Neoheterodontei</taxon>
        <taxon>Myida</taxon>
        <taxon>Myoidea</taxon>
        <taxon>Myidae</taxon>
        <taxon>Mya</taxon>
    </lineage>
</organism>
<accession>A0ABY7DGH3</accession>
<proteinExistence type="predicted"/>
<gene>
    <name evidence="1" type="ORF">MAR_028229</name>
</gene>
<dbReference type="Proteomes" id="UP001164746">
    <property type="component" value="Chromosome 2"/>
</dbReference>
<sequence length="174" mass="19638">MKYLIGKKTLDEIIETIEVTKHPEANKWVTPGRFKDNRIGDTLDDIIKGNIKVHQFPPISVTKKPGGNKWFTLDNRRLWIFHRLEAHGMCKEIDVNVVEYSLQHGRKFTSNNGGVAISVRGFPGGEWVRRITPVVPKCVQPKTPDKSETPLETTATTFSSTSSVDNILIATLRK</sequence>